<reference evidence="1 2" key="1">
    <citation type="journal article" date="2007" name="Nature">
        <title>Evolution of genes and genomes on the Drosophila phylogeny.</title>
        <authorList>
            <consortium name="Drosophila 12 Genomes Consortium"/>
            <person name="Clark A.G."/>
            <person name="Eisen M.B."/>
            <person name="Smith D.R."/>
            <person name="Bergman C.M."/>
            <person name="Oliver B."/>
            <person name="Markow T.A."/>
            <person name="Kaufman T.C."/>
            <person name="Kellis M."/>
            <person name="Gelbart W."/>
            <person name="Iyer V.N."/>
            <person name="Pollard D.A."/>
            <person name="Sackton T.B."/>
            <person name="Larracuente A.M."/>
            <person name="Singh N.D."/>
            <person name="Abad J.P."/>
            <person name="Abt D.N."/>
            <person name="Adryan B."/>
            <person name="Aguade M."/>
            <person name="Akashi H."/>
            <person name="Anderson W.W."/>
            <person name="Aquadro C.F."/>
            <person name="Ardell D.H."/>
            <person name="Arguello R."/>
            <person name="Artieri C.G."/>
            <person name="Barbash D.A."/>
            <person name="Barker D."/>
            <person name="Barsanti P."/>
            <person name="Batterham P."/>
            <person name="Batzoglou S."/>
            <person name="Begun D."/>
            <person name="Bhutkar A."/>
            <person name="Blanco E."/>
            <person name="Bosak S.A."/>
            <person name="Bradley R.K."/>
            <person name="Brand A.D."/>
            <person name="Brent M.R."/>
            <person name="Brooks A.N."/>
            <person name="Brown R.H."/>
            <person name="Butlin R.K."/>
            <person name="Caggese C."/>
            <person name="Calvi B.R."/>
            <person name="Bernardo de Carvalho A."/>
            <person name="Caspi A."/>
            <person name="Castrezana S."/>
            <person name="Celniker S.E."/>
            <person name="Chang J.L."/>
            <person name="Chapple C."/>
            <person name="Chatterji S."/>
            <person name="Chinwalla A."/>
            <person name="Civetta A."/>
            <person name="Clifton S.W."/>
            <person name="Comeron J.M."/>
            <person name="Costello J.C."/>
            <person name="Coyne J.A."/>
            <person name="Daub J."/>
            <person name="David R.G."/>
            <person name="Delcher A.L."/>
            <person name="Delehaunty K."/>
            <person name="Do C.B."/>
            <person name="Ebling H."/>
            <person name="Edwards K."/>
            <person name="Eickbush T."/>
            <person name="Evans J.D."/>
            <person name="Filipski A."/>
            <person name="Findeiss S."/>
            <person name="Freyhult E."/>
            <person name="Fulton L."/>
            <person name="Fulton R."/>
            <person name="Garcia A.C."/>
            <person name="Gardiner A."/>
            <person name="Garfield D.A."/>
            <person name="Garvin B.E."/>
            <person name="Gibson G."/>
            <person name="Gilbert D."/>
            <person name="Gnerre S."/>
            <person name="Godfrey J."/>
            <person name="Good R."/>
            <person name="Gotea V."/>
            <person name="Gravely B."/>
            <person name="Greenberg A.J."/>
            <person name="Griffiths-Jones S."/>
            <person name="Gross S."/>
            <person name="Guigo R."/>
            <person name="Gustafson E.A."/>
            <person name="Haerty W."/>
            <person name="Hahn M.W."/>
            <person name="Halligan D.L."/>
            <person name="Halpern A.L."/>
            <person name="Halter G.M."/>
            <person name="Han M.V."/>
            <person name="Heger A."/>
            <person name="Hillier L."/>
            <person name="Hinrichs A.S."/>
            <person name="Holmes I."/>
            <person name="Hoskins R.A."/>
            <person name="Hubisz M.J."/>
            <person name="Hultmark D."/>
            <person name="Huntley M.A."/>
            <person name="Jaffe D.B."/>
            <person name="Jagadeeshan S."/>
            <person name="Jeck W.R."/>
            <person name="Johnson J."/>
            <person name="Jones C.D."/>
            <person name="Jordan W.C."/>
            <person name="Karpen G.H."/>
            <person name="Kataoka E."/>
            <person name="Keightley P.D."/>
            <person name="Kheradpour P."/>
            <person name="Kirkness E.F."/>
            <person name="Koerich L.B."/>
            <person name="Kristiansen K."/>
            <person name="Kudrna D."/>
            <person name="Kulathinal R.J."/>
            <person name="Kumar S."/>
            <person name="Kwok R."/>
            <person name="Lander E."/>
            <person name="Langley C.H."/>
            <person name="Lapoint R."/>
            <person name="Lazzaro B.P."/>
            <person name="Lee S.J."/>
            <person name="Levesque L."/>
            <person name="Li R."/>
            <person name="Lin C.F."/>
            <person name="Lin M.F."/>
            <person name="Lindblad-Toh K."/>
            <person name="Llopart A."/>
            <person name="Long M."/>
            <person name="Low L."/>
            <person name="Lozovsky E."/>
            <person name="Lu J."/>
            <person name="Luo M."/>
            <person name="Machado C.A."/>
            <person name="Makalowski W."/>
            <person name="Marzo M."/>
            <person name="Matsuda M."/>
            <person name="Matzkin L."/>
            <person name="McAllister B."/>
            <person name="McBride C.S."/>
            <person name="McKernan B."/>
            <person name="McKernan K."/>
            <person name="Mendez-Lago M."/>
            <person name="Minx P."/>
            <person name="Mollenhauer M.U."/>
            <person name="Montooth K."/>
            <person name="Mount S.M."/>
            <person name="Mu X."/>
            <person name="Myers E."/>
            <person name="Negre B."/>
            <person name="Newfeld S."/>
            <person name="Nielsen R."/>
            <person name="Noor M.A."/>
            <person name="O'Grady P."/>
            <person name="Pachter L."/>
            <person name="Papaceit M."/>
            <person name="Parisi M.J."/>
            <person name="Parisi M."/>
            <person name="Parts L."/>
            <person name="Pedersen J.S."/>
            <person name="Pesole G."/>
            <person name="Phillippy A.M."/>
            <person name="Ponting C.P."/>
            <person name="Pop M."/>
            <person name="Porcelli D."/>
            <person name="Powell J.R."/>
            <person name="Prohaska S."/>
            <person name="Pruitt K."/>
            <person name="Puig M."/>
            <person name="Quesneville H."/>
            <person name="Ram K.R."/>
            <person name="Rand D."/>
            <person name="Rasmussen M.D."/>
            <person name="Reed L.K."/>
            <person name="Reenan R."/>
            <person name="Reily A."/>
            <person name="Remington K.A."/>
            <person name="Rieger T.T."/>
            <person name="Ritchie M.G."/>
            <person name="Robin C."/>
            <person name="Rogers Y.H."/>
            <person name="Rohde C."/>
            <person name="Rozas J."/>
            <person name="Rubenfield M.J."/>
            <person name="Ruiz A."/>
            <person name="Russo S."/>
            <person name="Salzberg S.L."/>
            <person name="Sanchez-Gracia A."/>
            <person name="Saranga D.J."/>
            <person name="Sato H."/>
            <person name="Schaeffer S.W."/>
            <person name="Schatz M.C."/>
            <person name="Schlenke T."/>
            <person name="Schwartz R."/>
            <person name="Segarra C."/>
            <person name="Singh R.S."/>
            <person name="Sirot L."/>
            <person name="Sirota M."/>
            <person name="Sisneros N.B."/>
            <person name="Smith C.D."/>
            <person name="Smith T.F."/>
            <person name="Spieth J."/>
            <person name="Stage D.E."/>
            <person name="Stark A."/>
            <person name="Stephan W."/>
            <person name="Strausberg R.L."/>
            <person name="Strempel S."/>
            <person name="Sturgill D."/>
            <person name="Sutton G."/>
            <person name="Sutton G.G."/>
            <person name="Tao W."/>
            <person name="Teichmann S."/>
            <person name="Tobari Y.N."/>
            <person name="Tomimura Y."/>
            <person name="Tsolas J.M."/>
            <person name="Valente V.L."/>
            <person name="Venter E."/>
            <person name="Venter J.C."/>
            <person name="Vicario S."/>
            <person name="Vieira F.G."/>
            <person name="Vilella A.J."/>
            <person name="Villasante A."/>
            <person name="Walenz B."/>
            <person name="Wang J."/>
            <person name="Wasserman M."/>
            <person name="Watts T."/>
            <person name="Wilson D."/>
            <person name="Wilson R.K."/>
            <person name="Wing R.A."/>
            <person name="Wolfner M.F."/>
            <person name="Wong A."/>
            <person name="Wong G.K."/>
            <person name="Wu C.I."/>
            <person name="Wu G."/>
            <person name="Yamamoto D."/>
            <person name="Yang H.P."/>
            <person name="Yang S.P."/>
            <person name="Yorke J.A."/>
            <person name="Yoshida K."/>
            <person name="Zdobnov E."/>
            <person name="Zhang P."/>
            <person name="Zhang Y."/>
            <person name="Zimin A.V."/>
            <person name="Baldwin J."/>
            <person name="Abdouelleil A."/>
            <person name="Abdulkadir J."/>
            <person name="Abebe A."/>
            <person name="Abera B."/>
            <person name="Abreu J."/>
            <person name="Acer S.C."/>
            <person name="Aftuck L."/>
            <person name="Alexander A."/>
            <person name="An P."/>
            <person name="Anderson E."/>
            <person name="Anderson S."/>
            <person name="Arachi H."/>
            <person name="Azer M."/>
            <person name="Bachantsang P."/>
            <person name="Barry A."/>
            <person name="Bayul T."/>
            <person name="Berlin A."/>
            <person name="Bessette D."/>
            <person name="Bloom T."/>
            <person name="Blye J."/>
            <person name="Boguslavskiy L."/>
            <person name="Bonnet C."/>
            <person name="Boukhgalter B."/>
            <person name="Bourzgui I."/>
            <person name="Brown A."/>
            <person name="Cahill P."/>
            <person name="Channer S."/>
            <person name="Cheshatsang Y."/>
            <person name="Chuda L."/>
            <person name="Citroen M."/>
            <person name="Collymore A."/>
            <person name="Cooke P."/>
            <person name="Costello M."/>
            <person name="D'Aco K."/>
            <person name="Daza R."/>
            <person name="De Haan G."/>
            <person name="DeGray S."/>
            <person name="DeMaso C."/>
            <person name="Dhargay N."/>
            <person name="Dooley K."/>
            <person name="Dooley E."/>
            <person name="Doricent M."/>
            <person name="Dorje P."/>
            <person name="Dorjee K."/>
            <person name="Dupes A."/>
            <person name="Elong R."/>
            <person name="Falk J."/>
            <person name="Farina A."/>
            <person name="Faro S."/>
            <person name="Ferguson D."/>
            <person name="Fisher S."/>
            <person name="Foley C.D."/>
            <person name="Franke A."/>
            <person name="Friedrich D."/>
            <person name="Gadbois L."/>
            <person name="Gearin G."/>
            <person name="Gearin C.R."/>
            <person name="Giannoukos G."/>
            <person name="Goode T."/>
            <person name="Graham J."/>
            <person name="Grandbois E."/>
            <person name="Grewal S."/>
            <person name="Gyaltsen K."/>
            <person name="Hafez N."/>
            <person name="Hagos B."/>
            <person name="Hall J."/>
            <person name="Henson C."/>
            <person name="Hollinger A."/>
            <person name="Honan T."/>
            <person name="Huard M.D."/>
            <person name="Hughes L."/>
            <person name="Hurhula B."/>
            <person name="Husby M.E."/>
            <person name="Kamat A."/>
            <person name="Kanga B."/>
            <person name="Kashin S."/>
            <person name="Khazanovich D."/>
            <person name="Kisner P."/>
            <person name="Lance K."/>
            <person name="Lara M."/>
            <person name="Lee W."/>
            <person name="Lennon N."/>
            <person name="Letendre F."/>
            <person name="LeVine R."/>
            <person name="Lipovsky A."/>
            <person name="Liu X."/>
            <person name="Liu J."/>
            <person name="Liu S."/>
            <person name="Lokyitsang T."/>
            <person name="Lokyitsang Y."/>
            <person name="Lubonja R."/>
            <person name="Lui A."/>
            <person name="MacDonald P."/>
            <person name="Magnisalis V."/>
            <person name="Maru K."/>
            <person name="Matthews C."/>
            <person name="McCusker W."/>
            <person name="McDonough S."/>
            <person name="Mehta T."/>
            <person name="Meldrim J."/>
            <person name="Meneus L."/>
            <person name="Mihai O."/>
            <person name="Mihalev A."/>
            <person name="Mihova T."/>
            <person name="Mittelman R."/>
            <person name="Mlenga V."/>
            <person name="Montmayeur A."/>
            <person name="Mulrain L."/>
            <person name="Navidi A."/>
            <person name="Naylor J."/>
            <person name="Negash T."/>
            <person name="Nguyen T."/>
            <person name="Nguyen N."/>
            <person name="Nicol R."/>
            <person name="Norbu C."/>
            <person name="Norbu N."/>
            <person name="Novod N."/>
            <person name="O'Neill B."/>
            <person name="Osman S."/>
            <person name="Markiewicz E."/>
            <person name="Oyono O.L."/>
            <person name="Patti C."/>
            <person name="Phunkhang P."/>
            <person name="Pierre F."/>
            <person name="Priest M."/>
            <person name="Raghuraman S."/>
            <person name="Rege F."/>
            <person name="Reyes R."/>
            <person name="Rise C."/>
            <person name="Rogov P."/>
            <person name="Ross K."/>
            <person name="Ryan E."/>
            <person name="Settipalli S."/>
            <person name="Shea T."/>
            <person name="Sherpa N."/>
            <person name="Shi L."/>
            <person name="Shih D."/>
            <person name="Sparrow T."/>
            <person name="Spaulding J."/>
            <person name="Stalker J."/>
            <person name="Stange-Thomann N."/>
            <person name="Stavropoulos S."/>
            <person name="Stone C."/>
            <person name="Strader C."/>
            <person name="Tesfaye S."/>
            <person name="Thomson T."/>
            <person name="Thoulutsang Y."/>
            <person name="Thoulutsang D."/>
            <person name="Topham K."/>
            <person name="Topping I."/>
            <person name="Tsamla T."/>
            <person name="Vassiliev H."/>
            <person name="Vo A."/>
            <person name="Wangchuk T."/>
            <person name="Wangdi T."/>
            <person name="Weiand M."/>
            <person name="Wilkinson J."/>
            <person name="Wilson A."/>
            <person name="Yadav S."/>
            <person name="Young G."/>
            <person name="Yu Q."/>
            <person name="Zembek L."/>
            <person name="Zhong D."/>
            <person name="Zimmer A."/>
            <person name="Zwirko Z."/>
            <person name="Jaffe D.B."/>
            <person name="Alvarez P."/>
            <person name="Brockman W."/>
            <person name="Butler J."/>
            <person name="Chin C."/>
            <person name="Gnerre S."/>
            <person name="Grabherr M."/>
            <person name="Kleber M."/>
            <person name="Mauceli E."/>
            <person name="MacCallum I."/>
        </authorList>
    </citation>
    <scope>NUCLEOTIDE SEQUENCE [LARGE SCALE GENOMIC DNA]</scope>
    <source>
        <strain evidence="2">MSH-3 / Tucson 14011-0111.49</strain>
    </source>
</reference>
<accession>B4GYT5</accession>
<name>B4GYT5_DROPE</name>
<dbReference type="Proteomes" id="UP000008744">
    <property type="component" value="Unassembled WGS sequence"/>
</dbReference>
<dbReference type="OMA" id="GAPCHVR"/>
<organism evidence="2">
    <name type="scientific">Drosophila persimilis</name>
    <name type="common">Fruit fly</name>
    <dbReference type="NCBI Taxonomy" id="7234"/>
    <lineage>
        <taxon>Eukaryota</taxon>
        <taxon>Metazoa</taxon>
        <taxon>Ecdysozoa</taxon>
        <taxon>Arthropoda</taxon>
        <taxon>Hexapoda</taxon>
        <taxon>Insecta</taxon>
        <taxon>Pterygota</taxon>
        <taxon>Neoptera</taxon>
        <taxon>Endopterygota</taxon>
        <taxon>Diptera</taxon>
        <taxon>Brachycera</taxon>
        <taxon>Muscomorpha</taxon>
        <taxon>Ephydroidea</taxon>
        <taxon>Drosophilidae</taxon>
        <taxon>Drosophila</taxon>
        <taxon>Sophophora</taxon>
    </lineage>
</organism>
<protein>
    <submittedName>
        <fullName evidence="1">GL27240</fullName>
    </submittedName>
</protein>
<proteinExistence type="predicted"/>
<keyword evidence="2" id="KW-1185">Reference proteome</keyword>
<dbReference type="AlphaFoldDB" id="B4GYT5"/>
<sequence>MAGSQHFGYCEIATRPRKLRFDVLAAKENKKITASGAPCHVRGSAGWFYDAQKMLQRESLVRGFVRVRKLLELLPQQHPVIG</sequence>
<gene>
    <name evidence="1" type="primary">Dper\GL27240</name>
    <name evidence="1" type="ORF">Dper_GL27240</name>
</gene>
<dbReference type="HOGENOM" id="CLU_2576378_0_0_1"/>
<evidence type="ECO:0000313" key="1">
    <source>
        <dbReference type="EMBL" id="EDW27953.1"/>
    </source>
</evidence>
<evidence type="ECO:0000313" key="2">
    <source>
        <dbReference type="Proteomes" id="UP000008744"/>
    </source>
</evidence>
<dbReference type="EMBL" id="CH479198">
    <property type="protein sequence ID" value="EDW27953.1"/>
    <property type="molecule type" value="Genomic_DNA"/>
</dbReference>